<accession>A0A1H8S4D6</accession>
<dbReference type="STRING" id="406100.SAMN04488052_102451"/>
<dbReference type="OrthoDB" id="8755366at2"/>
<sequence length="118" mass="12328">MNVDLDTLTEAASAGDITTLSAGLRTTASDLAAAIGAEEAQLVQPGRPSDQVTQRLEALTRILTTTQPWAGSWGDAWHWYRNTPISALGGVSAATLVASGESDRVEQYLAHIGDGGYA</sequence>
<keyword evidence="2" id="KW-1185">Reference proteome</keyword>
<proteinExistence type="predicted"/>
<dbReference type="EMBL" id="FOEG01000002">
    <property type="protein sequence ID" value="SEO73188.1"/>
    <property type="molecule type" value="Genomic_DNA"/>
</dbReference>
<evidence type="ECO:0000313" key="2">
    <source>
        <dbReference type="Proteomes" id="UP000199657"/>
    </source>
</evidence>
<gene>
    <name evidence="1" type="ORF">SAMN04488052_102451</name>
</gene>
<dbReference type="RefSeq" id="WP_091641302.1">
    <property type="nucleotide sequence ID" value="NZ_FOEG01000002.1"/>
</dbReference>
<name>A0A1H8S4D6_9GAMM</name>
<organism evidence="1 2">
    <name type="scientific">Aquisalimonas asiatica</name>
    <dbReference type="NCBI Taxonomy" id="406100"/>
    <lineage>
        <taxon>Bacteria</taxon>
        <taxon>Pseudomonadati</taxon>
        <taxon>Pseudomonadota</taxon>
        <taxon>Gammaproteobacteria</taxon>
        <taxon>Chromatiales</taxon>
        <taxon>Ectothiorhodospiraceae</taxon>
        <taxon>Aquisalimonas</taxon>
    </lineage>
</organism>
<evidence type="ECO:0008006" key="3">
    <source>
        <dbReference type="Google" id="ProtNLM"/>
    </source>
</evidence>
<reference evidence="1 2" key="1">
    <citation type="submission" date="2016-10" db="EMBL/GenBank/DDBJ databases">
        <authorList>
            <person name="de Groot N.N."/>
        </authorList>
    </citation>
    <scope>NUCLEOTIDE SEQUENCE [LARGE SCALE GENOMIC DNA]</scope>
    <source>
        <strain evidence="1 2">CGMCC 1.6291</strain>
    </source>
</reference>
<dbReference type="AlphaFoldDB" id="A0A1H8S4D6"/>
<protein>
    <recommendedName>
        <fullName evidence="3">Antitoxin Xre/MbcA/ParS-like toxin-binding domain-containing protein</fullName>
    </recommendedName>
</protein>
<evidence type="ECO:0000313" key="1">
    <source>
        <dbReference type="EMBL" id="SEO73188.1"/>
    </source>
</evidence>
<dbReference type="Proteomes" id="UP000199657">
    <property type="component" value="Unassembled WGS sequence"/>
</dbReference>